<keyword evidence="2" id="KW-0732">Signal</keyword>
<accession>A0A1Y2AK26</accession>
<evidence type="ECO:0000313" key="3">
    <source>
        <dbReference type="EMBL" id="ORY22919.1"/>
    </source>
</evidence>
<evidence type="ECO:0000313" key="4">
    <source>
        <dbReference type="Proteomes" id="UP000193920"/>
    </source>
</evidence>
<feature type="chain" id="PRO_5013118830" evidence="2">
    <location>
        <begin position="22"/>
        <end position="109"/>
    </location>
</feature>
<proteinExistence type="predicted"/>
<gene>
    <name evidence="3" type="ORF">LY90DRAFT_126918</name>
</gene>
<evidence type="ECO:0000256" key="1">
    <source>
        <dbReference type="SAM" id="MobiDB-lite"/>
    </source>
</evidence>
<dbReference type="EMBL" id="MCOG01000240">
    <property type="protein sequence ID" value="ORY22919.1"/>
    <property type="molecule type" value="Genomic_DNA"/>
</dbReference>
<reference evidence="3 4" key="1">
    <citation type="submission" date="2016-08" db="EMBL/GenBank/DDBJ databases">
        <title>A Parts List for Fungal Cellulosomes Revealed by Comparative Genomics.</title>
        <authorList>
            <consortium name="DOE Joint Genome Institute"/>
            <person name="Haitjema C.H."/>
            <person name="Gilmore S.P."/>
            <person name="Henske J.K."/>
            <person name="Solomon K.V."/>
            <person name="De Groot R."/>
            <person name="Kuo A."/>
            <person name="Mondo S.J."/>
            <person name="Salamov A.A."/>
            <person name="Labutti K."/>
            <person name="Zhao Z."/>
            <person name="Chiniquy J."/>
            <person name="Barry K."/>
            <person name="Brewer H.M."/>
            <person name="Purvine S.O."/>
            <person name="Wright A.T."/>
            <person name="Boxma B."/>
            <person name="Van Alen T."/>
            <person name="Hackstein J.H."/>
            <person name="Baker S.E."/>
            <person name="Grigoriev I.V."/>
            <person name="O'Malley M.A."/>
        </authorList>
    </citation>
    <scope>NUCLEOTIDE SEQUENCE [LARGE SCALE GENOMIC DNA]</scope>
    <source>
        <strain evidence="3 4">G1</strain>
    </source>
</reference>
<organism evidence="3 4">
    <name type="scientific">Neocallimastix californiae</name>
    <dbReference type="NCBI Taxonomy" id="1754190"/>
    <lineage>
        <taxon>Eukaryota</taxon>
        <taxon>Fungi</taxon>
        <taxon>Fungi incertae sedis</taxon>
        <taxon>Chytridiomycota</taxon>
        <taxon>Chytridiomycota incertae sedis</taxon>
        <taxon>Neocallimastigomycetes</taxon>
        <taxon>Neocallimastigales</taxon>
        <taxon>Neocallimastigaceae</taxon>
        <taxon>Neocallimastix</taxon>
    </lineage>
</organism>
<keyword evidence="4" id="KW-1185">Reference proteome</keyword>
<dbReference type="Proteomes" id="UP000193920">
    <property type="component" value="Unassembled WGS sequence"/>
</dbReference>
<sequence length="109" mass="12236">MKFNLRYLLPLLSCIVLQSTAQVPDSNQYNQNFPQSTLETSAQLGRNQVQGQDQEQIVDTSQEVNNTPEINETPESNPSLSSQVEITDEQLDSFPFGDSEYRLAVVGDR</sequence>
<protein>
    <submittedName>
        <fullName evidence="3">Uncharacterized protein</fullName>
    </submittedName>
</protein>
<feature type="region of interest" description="Disordered" evidence="1">
    <location>
        <begin position="45"/>
        <end position="84"/>
    </location>
</feature>
<name>A0A1Y2AK26_9FUNG</name>
<comment type="caution">
    <text evidence="3">The sequence shown here is derived from an EMBL/GenBank/DDBJ whole genome shotgun (WGS) entry which is preliminary data.</text>
</comment>
<feature type="signal peptide" evidence="2">
    <location>
        <begin position="1"/>
        <end position="21"/>
    </location>
</feature>
<evidence type="ECO:0000256" key="2">
    <source>
        <dbReference type="SAM" id="SignalP"/>
    </source>
</evidence>
<dbReference type="AlphaFoldDB" id="A0A1Y2AK26"/>